<dbReference type="SUPFAM" id="SSF75005">
    <property type="entry name" value="Arabinanase/levansucrase/invertase"/>
    <property type="match status" value="1"/>
</dbReference>
<protein>
    <recommendedName>
        <fullName evidence="4 8">Sucrose-6-phosphate hydrolase</fullName>
        <ecNumber evidence="3 8">3.2.1.26</ecNumber>
    </recommendedName>
    <alternativeName>
        <fullName evidence="7 9">Invertase</fullName>
    </alternativeName>
</protein>
<proteinExistence type="inferred from homology"/>
<evidence type="ECO:0000256" key="8">
    <source>
        <dbReference type="RuleBase" id="RU362110"/>
    </source>
</evidence>
<evidence type="ECO:0000256" key="6">
    <source>
        <dbReference type="ARBA" id="ARBA00023295"/>
    </source>
</evidence>
<name>A0ABW5C4X5_9BACI</name>
<reference evidence="13" key="1">
    <citation type="journal article" date="2019" name="Int. J. Syst. Evol. Microbiol.">
        <title>The Global Catalogue of Microorganisms (GCM) 10K type strain sequencing project: providing services to taxonomists for standard genome sequencing and annotation.</title>
        <authorList>
            <consortium name="The Broad Institute Genomics Platform"/>
            <consortium name="The Broad Institute Genome Sequencing Center for Infectious Disease"/>
            <person name="Wu L."/>
            <person name="Ma J."/>
        </authorList>
    </citation>
    <scope>NUCLEOTIDE SEQUENCE [LARGE SCALE GENOMIC DNA]</scope>
    <source>
        <strain evidence="13">CGMCC 1.15474</strain>
    </source>
</reference>
<dbReference type="InterPro" id="IPR018053">
    <property type="entry name" value="Glyco_hydro_32_AS"/>
</dbReference>
<dbReference type="InterPro" id="IPR023296">
    <property type="entry name" value="Glyco_hydro_beta-prop_sf"/>
</dbReference>
<evidence type="ECO:0000256" key="1">
    <source>
        <dbReference type="ARBA" id="ARBA00004914"/>
    </source>
</evidence>
<dbReference type="CDD" id="cd18623">
    <property type="entry name" value="GH32_ScrB-like"/>
    <property type="match status" value="1"/>
</dbReference>
<sequence length="492" mass="56695">MIEKQRINEAEKAVKVLQEEVYQHEWRLHYHVAPVANWMNDPNGFCYFKGEYHLFYQHHPFAPKWDSMYWGHVKSKDLVNWEHLPPALAPGEAYDKDGCFSGSAIEKDDKLYLMYTGNVWTGENYDEELKQVQALAVSEDGISFEKLSENPVITEAPKGDIHPFHFRDPKVWKHDNLYYVVLGSKTLQNTGQVLMYRSKDLIHWEFVNILAKGEGNFGYMWECPDLFTLNNKEVLVMSPQGVKPEGNLYHNLHQAGYVIGDVDYEKGILSHGDFQLLDYGFDYYAPQTMIDPEGRRIAIAWMDMWESEMPTQAHGYTGAMTLPRELELRGDKIYCHPVKEIEKLRQAEVIHEQITFSGETSLEGIAGDSIELDLSLRVHHSSACGIRLRVDEDAGEETVITYYGDKGILELDRNESGKGPGGVRKTHLQLQDHMLHLRIFIDKSSVEVFVNHGEQVLTARIYPGKKSTNIRLFSDEEIEIVQLKKWDLKRSI</sequence>
<evidence type="ECO:0000256" key="4">
    <source>
        <dbReference type="ARBA" id="ARBA00019623"/>
    </source>
</evidence>
<dbReference type="Pfam" id="PF00251">
    <property type="entry name" value="Glyco_hydro_32N"/>
    <property type="match status" value="1"/>
</dbReference>
<comment type="caution">
    <text evidence="12">The sequence shown here is derived from an EMBL/GenBank/DDBJ whole genome shotgun (WGS) entry which is preliminary data.</text>
</comment>
<dbReference type="EC" id="3.2.1.26" evidence="3 8"/>
<evidence type="ECO:0000256" key="3">
    <source>
        <dbReference type="ARBA" id="ARBA00012758"/>
    </source>
</evidence>
<evidence type="ECO:0000313" key="13">
    <source>
        <dbReference type="Proteomes" id="UP001597318"/>
    </source>
</evidence>
<dbReference type="SUPFAM" id="SSF49899">
    <property type="entry name" value="Concanavalin A-like lectins/glucanases"/>
    <property type="match status" value="1"/>
</dbReference>
<dbReference type="PROSITE" id="PS00609">
    <property type="entry name" value="GLYCOSYL_HYDROL_F32"/>
    <property type="match status" value="1"/>
</dbReference>
<dbReference type="GO" id="GO:0016787">
    <property type="term" value="F:hydrolase activity"/>
    <property type="evidence" value="ECO:0007669"/>
    <property type="project" value="UniProtKB-KW"/>
</dbReference>
<evidence type="ECO:0000256" key="9">
    <source>
        <dbReference type="RuleBase" id="RU365015"/>
    </source>
</evidence>
<keyword evidence="13" id="KW-1185">Reference proteome</keyword>
<evidence type="ECO:0000259" key="10">
    <source>
        <dbReference type="Pfam" id="PF00251"/>
    </source>
</evidence>
<keyword evidence="6 8" id="KW-0326">Glycosidase</keyword>
<dbReference type="InterPro" id="IPR013148">
    <property type="entry name" value="Glyco_hydro_32_N"/>
</dbReference>
<dbReference type="InterPro" id="IPR013189">
    <property type="entry name" value="Glyco_hydro_32_C"/>
</dbReference>
<comment type="function">
    <text evidence="9">Enables the bacterium to metabolize sucrose as a sole carbon source.</text>
</comment>
<dbReference type="Gene3D" id="2.60.120.560">
    <property type="entry name" value="Exo-inulinase, domain 1"/>
    <property type="match status" value="1"/>
</dbReference>
<keyword evidence="9" id="KW-0119">Carbohydrate metabolism</keyword>
<dbReference type="PANTHER" id="PTHR43101">
    <property type="entry name" value="BETA-FRUCTOSIDASE"/>
    <property type="match status" value="1"/>
</dbReference>
<dbReference type="PANTHER" id="PTHR43101:SF1">
    <property type="entry name" value="BETA-FRUCTOSIDASE"/>
    <property type="match status" value="1"/>
</dbReference>
<feature type="domain" description="Glycosyl hydrolase family 32 C-terminal" evidence="11">
    <location>
        <begin position="340"/>
        <end position="486"/>
    </location>
</feature>
<dbReference type="InterPro" id="IPR006232">
    <property type="entry name" value="Suc6P_hydrolase"/>
</dbReference>
<dbReference type="Proteomes" id="UP001597318">
    <property type="component" value="Unassembled WGS sequence"/>
</dbReference>
<comment type="pathway">
    <text evidence="1 9">Glycan biosynthesis; sucrose metabolism.</text>
</comment>
<organism evidence="12 13">
    <name type="scientific">Metabacillus endolithicus</name>
    <dbReference type="NCBI Taxonomy" id="1535204"/>
    <lineage>
        <taxon>Bacteria</taxon>
        <taxon>Bacillati</taxon>
        <taxon>Bacillota</taxon>
        <taxon>Bacilli</taxon>
        <taxon>Bacillales</taxon>
        <taxon>Bacillaceae</taxon>
        <taxon>Metabacillus</taxon>
    </lineage>
</organism>
<keyword evidence="5 8" id="KW-0378">Hydrolase</keyword>
<dbReference type="RefSeq" id="WP_247339643.1">
    <property type="nucleotide sequence ID" value="NZ_CP095550.1"/>
</dbReference>
<dbReference type="Gene3D" id="2.115.10.20">
    <property type="entry name" value="Glycosyl hydrolase domain, family 43"/>
    <property type="match status" value="1"/>
</dbReference>
<dbReference type="SMART" id="SM00640">
    <property type="entry name" value="Glyco_32"/>
    <property type="match status" value="1"/>
</dbReference>
<dbReference type="InterPro" id="IPR013320">
    <property type="entry name" value="ConA-like_dom_sf"/>
</dbReference>
<dbReference type="InterPro" id="IPR001362">
    <property type="entry name" value="Glyco_hydro_32"/>
</dbReference>
<comment type="subcellular location">
    <subcellularLocation>
        <location evidence="9">Cytoplasm</location>
    </subcellularLocation>
</comment>
<evidence type="ECO:0000256" key="7">
    <source>
        <dbReference type="ARBA" id="ARBA00033367"/>
    </source>
</evidence>
<evidence type="ECO:0000256" key="5">
    <source>
        <dbReference type="ARBA" id="ARBA00022801"/>
    </source>
</evidence>
<comment type="catalytic activity">
    <reaction evidence="8">
        <text>Hydrolysis of terminal non-reducing beta-D-fructofuranoside residues in beta-D-fructofuranosides.</text>
        <dbReference type="EC" id="3.2.1.26"/>
    </reaction>
</comment>
<evidence type="ECO:0000313" key="12">
    <source>
        <dbReference type="EMBL" id="MFD2216116.1"/>
    </source>
</evidence>
<comment type="similarity">
    <text evidence="2 8">Belongs to the glycosyl hydrolase 32 family.</text>
</comment>
<dbReference type="NCBIfam" id="TIGR01322">
    <property type="entry name" value="scrB_fam"/>
    <property type="match status" value="1"/>
</dbReference>
<gene>
    <name evidence="12" type="ORF">ACFSKK_20810</name>
</gene>
<feature type="domain" description="Glycosyl hydrolase family 32 N-terminal" evidence="10">
    <location>
        <begin position="31"/>
        <end position="337"/>
    </location>
</feature>
<dbReference type="EMBL" id="JBHUIK010000006">
    <property type="protein sequence ID" value="MFD2216116.1"/>
    <property type="molecule type" value="Genomic_DNA"/>
</dbReference>
<keyword evidence="9" id="KW-0963">Cytoplasm</keyword>
<evidence type="ECO:0000259" key="11">
    <source>
        <dbReference type="Pfam" id="PF08244"/>
    </source>
</evidence>
<accession>A0ABW5C4X5</accession>
<evidence type="ECO:0000256" key="2">
    <source>
        <dbReference type="ARBA" id="ARBA00009902"/>
    </source>
</evidence>
<dbReference type="InterPro" id="IPR051214">
    <property type="entry name" value="GH32_Enzymes"/>
</dbReference>
<dbReference type="Pfam" id="PF08244">
    <property type="entry name" value="Glyco_hydro_32C"/>
    <property type="match status" value="1"/>
</dbReference>